<evidence type="ECO:0000313" key="1">
    <source>
        <dbReference type="EMBL" id="WHZ58675.1"/>
    </source>
</evidence>
<proteinExistence type="predicted"/>
<sequence length="353" mass="40052">MSLLLCRPIVGILTGEGGQGKIFHGDGTYFKSLQRKMKAIGGFCYVFTLSGVKDRHVEGFAFSMKKQQWAKVSCPYPDVIYNRIASRDEESREHFQLFKEQMISAQIPFFNPFFFDKWKVHQVLSKSLHSYLPYTEKVHSALDIKSFLSSRSCAYLKPLRSSQGKGIYRIRSSVHHYEVTSVDGTCEFFDKQVFAAKKFPFYDGYLMQEEMAANTFNHKKYDLRLLALLSGNDFLICGIGVRLAANNQTLTTHVRNGGSILSFESVADRVSMEELQLIVKTAGRELVTHFGQIGEFSMDIGVTEKGPVIYEVNSKPMSFDESHIQTHRIDKLSDLFLQLSAGTSSLRSQLPLR</sequence>
<dbReference type="Proteomes" id="UP001226091">
    <property type="component" value="Chromosome"/>
</dbReference>
<keyword evidence="2" id="KW-1185">Reference proteome</keyword>
<gene>
    <name evidence="1" type="ORF">QLQ22_04830</name>
</gene>
<evidence type="ECO:0000313" key="2">
    <source>
        <dbReference type="Proteomes" id="UP001226091"/>
    </source>
</evidence>
<accession>A0ACD4RER4</accession>
<dbReference type="EMBL" id="CP126116">
    <property type="protein sequence ID" value="WHZ58675.1"/>
    <property type="molecule type" value="Genomic_DNA"/>
</dbReference>
<reference evidence="2" key="1">
    <citation type="journal article" date="2025" name="Aquaculture">
        <title>Assessment of the bioflocculant production and safety properties of Metabacillus hrfriensis sp. nov. based on phenotypic and whole-genome sequencing analysis.</title>
        <authorList>
            <person name="Zhang R."/>
            <person name="Zhao Z."/>
            <person name="Luo L."/>
            <person name="Wang S."/>
            <person name="Guo K."/>
            <person name="Xu W."/>
        </authorList>
    </citation>
    <scope>NUCLEOTIDE SEQUENCE [LARGE SCALE GENOMIC DNA]</scope>
    <source>
        <strain evidence="2">CT-WN-B3</strain>
    </source>
</reference>
<organism evidence="1 2">
    <name type="scientific">Metabacillus hrfriensis</name>
    <dbReference type="NCBI Taxonomy" id="3048891"/>
    <lineage>
        <taxon>Bacteria</taxon>
        <taxon>Bacillati</taxon>
        <taxon>Bacillota</taxon>
        <taxon>Bacilli</taxon>
        <taxon>Bacillales</taxon>
        <taxon>Bacillaceae</taxon>
        <taxon>Metabacillus</taxon>
    </lineage>
</organism>
<name>A0ACD4RER4_9BACI</name>
<protein>
    <submittedName>
        <fullName evidence="1">YheC/YheD family protein</fullName>
    </submittedName>
</protein>